<dbReference type="RefSeq" id="XP_034241619.1">
    <property type="nucleotide sequence ID" value="XM_034385728.1"/>
</dbReference>
<evidence type="ECO:0000259" key="3">
    <source>
        <dbReference type="PROSITE" id="PS50923"/>
    </source>
</evidence>
<name>A0A6P8ZN26_THRPL</name>
<feature type="domain" description="Sushi" evidence="3">
    <location>
        <begin position="10"/>
        <end position="83"/>
    </location>
</feature>
<accession>A0A6P8ZN26</accession>
<evidence type="ECO:0000313" key="5">
    <source>
        <dbReference type="RefSeq" id="XP_034241619.1"/>
    </source>
</evidence>
<evidence type="ECO:0000256" key="2">
    <source>
        <dbReference type="PROSITE-ProRule" id="PRU00302"/>
    </source>
</evidence>
<dbReference type="InterPro" id="IPR000436">
    <property type="entry name" value="Sushi_SCR_CCP_dom"/>
</dbReference>
<organism evidence="5">
    <name type="scientific">Thrips palmi</name>
    <name type="common">Melon thrips</name>
    <dbReference type="NCBI Taxonomy" id="161013"/>
    <lineage>
        <taxon>Eukaryota</taxon>
        <taxon>Metazoa</taxon>
        <taxon>Ecdysozoa</taxon>
        <taxon>Arthropoda</taxon>
        <taxon>Hexapoda</taxon>
        <taxon>Insecta</taxon>
        <taxon>Pterygota</taxon>
        <taxon>Neoptera</taxon>
        <taxon>Paraneoptera</taxon>
        <taxon>Thysanoptera</taxon>
        <taxon>Terebrantia</taxon>
        <taxon>Thripoidea</taxon>
        <taxon>Thripidae</taxon>
        <taxon>Thrips</taxon>
    </lineage>
</organism>
<gene>
    <name evidence="5" type="primary">LOC117645484</name>
</gene>
<dbReference type="AlphaFoldDB" id="A0A6P8ZN26"/>
<comment type="caution">
    <text evidence="2">Lacks conserved residue(s) required for the propagation of feature annotation.</text>
</comment>
<protein>
    <submittedName>
        <fullName evidence="5">Uncharacterized protein LOC117645484</fullName>
    </submittedName>
</protein>
<dbReference type="PROSITE" id="PS50923">
    <property type="entry name" value="SUSHI"/>
    <property type="match status" value="1"/>
</dbReference>
<dbReference type="Proteomes" id="UP000515158">
    <property type="component" value="Unplaced"/>
</dbReference>
<evidence type="ECO:0000256" key="1">
    <source>
        <dbReference type="ARBA" id="ARBA00023157"/>
    </source>
</evidence>
<proteinExistence type="predicted"/>
<dbReference type="GeneID" id="117645484"/>
<dbReference type="CDD" id="cd00033">
    <property type="entry name" value="CCP"/>
    <property type="match status" value="1"/>
</dbReference>
<evidence type="ECO:0000313" key="4">
    <source>
        <dbReference type="Proteomes" id="UP000515158"/>
    </source>
</evidence>
<dbReference type="InterPro" id="IPR035976">
    <property type="entry name" value="Sushi/SCR/CCP_sf"/>
</dbReference>
<keyword evidence="1" id="KW-1015">Disulfide bond</keyword>
<dbReference type="KEGG" id="tpal:117645484"/>
<keyword evidence="2" id="KW-0768">Sushi</keyword>
<keyword evidence="4" id="KW-1185">Reference proteome</keyword>
<dbReference type="Gene3D" id="2.10.70.10">
    <property type="entry name" value="Complement Module, domain 1"/>
    <property type="match status" value="1"/>
</dbReference>
<dbReference type="InParanoid" id="A0A6P8ZN26"/>
<reference evidence="5" key="1">
    <citation type="submission" date="2025-08" db="UniProtKB">
        <authorList>
            <consortium name="RefSeq"/>
        </authorList>
    </citation>
    <scope>IDENTIFICATION</scope>
    <source>
        <tissue evidence="5">Total insect</tissue>
    </source>
</reference>
<sequence length="117" mass="12830">MYLYAQPVLLACPPIQLKTVLAACTLEGRPIDCALHPVPVGTLATFRCKPGLKIKFGYLPASSFVSRCGLDGVWSDGPFRCERERTTAPPTTQLHCGGMKYLKPTKVLLEKIRLGKL</sequence>
<dbReference type="SUPFAM" id="SSF57535">
    <property type="entry name" value="Complement control module/SCR domain"/>
    <property type="match status" value="1"/>
</dbReference>